<dbReference type="Proteomes" id="UP001183226">
    <property type="component" value="Unassembled WGS sequence"/>
</dbReference>
<keyword evidence="1" id="KW-1133">Transmembrane helix</keyword>
<sequence length="60" mass="6696">MPGRNDENGRHRSKKTWRAKLVDRLVGLTEIEFAAVAIAAYAYRPSLLDVVLICAVARRG</sequence>
<dbReference type="RefSeq" id="WP_311543392.1">
    <property type="nucleotide sequence ID" value="NZ_JAVREK010000002.1"/>
</dbReference>
<proteinExistence type="predicted"/>
<evidence type="ECO:0000313" key="3">
    <source>
        <dbReference type="Proteomes" id="UP001183226"/>
    </source>
</evidence>
<feature type="transmembrane region" description="Helical" evidence="1">
    <location>
        <begin position="21"/>
        <end position="43"/>
    </location>
</feature>
<keyword evidence="3" id="KW-1185">Reference proteome</keyword>
<keyword evidence="1" id="KW-0812">Transmembrane</keyword>
<gene>
    <name evidence="2" type="ORF">RM446_02420</name>
</gene>
<keyword evidence="1" id="KW-0472">Membrane</keyword>
<reference evidence="3" key="1">
    <citation type="submission" date="2023-07" db="EMBL/GenBank/DDBJ databases">
        <title>30 novel species of actinomycetes from the DSMZ collection.</title>
        <authorList>
            <person name="Nouioui I."/>
        </authorList>
    </citation>
    <scope>NUCLEOTIDE SEQUENCE [LARGE SCALE GENOMIC DNA]</scope>
    <source>
        <strain evidence="3">DSM 45055</strain>
    </source>
</reference>
<name>A0ABU2KNX3_9ACTN</name>
<protein>
    <submittedName>
        <fullName evidence="2">Uncharacterized protein</fullName>
    </submittedName>
</protein>
<evidence type="ECO:0000313" key="2">
    <source>
        <dbReference type="EMBL" id="MDT0300959.1"/>
    </source>
</evidence>
<accession>A0ABU2KNX3</accession>
<dbReference type="EMBL" id="JAVREK010000002">
    <property type="protein sequence ID" value="MDT0300959.1"/>
    <property type="molecule type" value="Genomic_DNA"/>
</dbReference>
<evidence type="ECO:0000256" key="1">
    <source>
        <dbReference type="SAM" id="Phobius"/>
    </source>
</evidence>
<organism evidence="2 3">
    <name type="scientific">Streptomonospora wellingtoniae</name>
    <dbReference type="NCBI Taxonomy" id="3075544"/>
    <lineage>
        <taxon>Bacteria</taxon>
        <taxon>Bacillati</taxon>
        <taxon>Actinomycetota</taxon>
        <taxon>Actinomycetes</taxon>
        <taxon>Streptosporangiales</taxon>
        <taxon>Nocardiopsidaceae</taxon>
        <taxon>Streptomonospora</taxon>
    </lineage>
</organism>
<comment type="caution">
    <text evidence="2">The sequence shown here is derived from an EMBL/GenBank/DDBJ whole genome shotgun (WGS) entry which is preliminary data.</text>
</comment>